<feature type="compositionally biased region" description="Low complexity" evidence="1">
    <location>
        <begin position="723"/>
        <end position="732"/>
    </location>
</feature>
<comment type="caution">
    <text evidence="2">The sequence shown here is derived from an EMBL/GenBank/DDBJ whole genome shotgun (WGS) entry which is preliminary data.</text>
</comment>
<protein>
    <submittedName>
        <fullName evidence="2">Uncharacterized protein</fullName>
    </submittedName>
</protein>
<dbReference type="Proteomes" id="UP001141327">
    <property type="component" value="Unassembled WGS sequence"/>
</dbReference>
<feature type="compositionally biased region" description="Polar residues" evidence="1">
    <location>
        <begin position="87"/>
        <end position="96"/>
    </location>
</feature>
<reference evidence="2" key="1">
    <citation type="journal article" date="2022" name="bioRxiv">
        <title>Genomics of Preaxostyla Flagellates Illuminates Evolutionary Transitions and the Path Towards Mitochondrial Loss.</title>
        <authorList>
            <person name="Novak L.V.F."/>
            <person name="Treitli S.C."/>
            <person name="Pyrih J."/>
            <person name="Halakuc P."/>
            <person name="Pipaliya S.V."/>
            <person name="Vacek V."/>
            <person name="Brzon O."/>
            <person name="Soukal P."/>
            <person name="Eme L."/>
            <person name="Dacks J.B."/>
            <person name="Karnkowska A."/>
            <person name="Elias M."/>
            <person name="Hampl V."/>
        </authorList>
    </citation>
    <scope>NUCLEOTIDE SEQUENCE</scope>
    <source>
        <strain evidence="2">RCP-MX</strain>
    </source>
</reference>
<gene>
    <name evidence="2" type="ORF">PAPYR_10066</name>
</gene>
<feature type="region of interest" description="Disordered" evidence="1">
    <location>
        <begin position="722"/>
        <end position="755"/>
    </location>
</feature>
<keyword evidence="3" id="KW-1185">Reference proteome</keyword>
<accession>A0ABQ8U6S1</accession>
<name>A0ABQ8U6S1_9EUKA</name>
<feature type="region of interest" description="Disordered" evidence="1">
    <location>
        <begin position="369"/>
        <end position="390"/>
    </location>
</feature>
<feature type="compositionally biased region" description="Pro residues" evidence="1">
    <location>
        <begin position="145"/>
        <end position="157"/>
    </location>
</feature>
<sequence>MSGGKPTTSMLRHSIATSIPTAVPPPFIRSRSSSPIVRPDLGASVQVPAAPSSPIASYGLVPHTRPSFLLRQSASPAGSRGSRANSPQSQISTTPGTLPPIEPQGSPLGCRAPPTPASTPAPPSDSLPHIGPAATEAIITGATNPVPPTHRTTPPPAMLQLASNRDEDDDDDAVDGPEGSPGGPGGEPRPAGRRWDGPTVTVYDSTAPVAGVPSVSRADVTSRRPLSSPESLLTPTGAAPLHTSRSRAALLFPAPTQRSGCWGTPALLPLSPLTAGGAAGGELGPRIGSRHLHPRPPRRLHTHHLLTPTAICDASPRLAHGALRPSRLAHGPVLLGVDLIPASRPPGAVPDSTRPHTAPTIAIGAAANAGPQARVPGAGAGDASSGVTGSSEAGDFVLAAAQVIASGPHVGRHRGAGQGSLGEEDPFPRPRDFQQSVYAASDDGSTEGHGSEEHTHSSTSLCSTEAEGSPPTPASNNAPRFALGPEANSGSGRSLEPLSGRLGPRMGIHEQTIPAQSPATPQASHLPASDSGNTARAQLCHVPGCLEMPQEAVLRLPTGALTPSLLSIRAPSAPPTTRSELNSLDMSLAEGSDVASELPTPHSVVAERGKRRHSIATGQTMGLIGALRPGSAASHGQGPPTSRSSLGEQYMIAAQQQQQQQQQMSKGRSALDLGLLREDEAAADAGIPAEGQQQQQGGEDEMGKENEAVGEWPGEQMLLTARSSGADSDSGAPEVDWDDWGKATPSPGHDARWSDPLAEHLPTLPRRPMVIFRKQAQEAAAKRSRQRSRLSELAMAAVLLQRWWRSVRIRRRYCRWRTGVRRQRKQINGTCFDAWRRWAVHQVRARDKADYLKDVLETYYRLRALRAWRRYVDCRRTRRLIVRTAQGHHRYRAMMAVWQAWLGYARPKAKLGRIFNGSRCGLLRVRAQCRGPFVGVRGLGVVMMLGCMEMPPAGAWYPAPCGSWCPTLSAPLPAVLSGAMRMGMGRTWVLPDGVDW</sequence>
<feature type="region of interest" description="Disordered" evidence="1">
    <location>
        <begin position="409"/>
        <end position="505"/>
    </location>
</feature>
<feature type="region of interest" description="Disordered" evidence="1">
    <location>
        <begin position="67"/>
        <end position="240"/>
    </location>
</feature>
<feature type="compositionally biased region" description="Polar residues" evidence="1">
    <location>
        <begin position="514"/>
        <end position="523"/>
    </location>
</feature>
<feature type="region of interest" description="Disordered" evidence="1">
    <location>
        <begin position="688"/>
        <end position="708"/>
    </location>
</feature>
<feature type="region of interest" description="Disordered" evidence="1">
    <location>
        <begin position="514"/>
        <end position="533"/>
    </location>
</feature>
<evidence type="ECO:0000313" key="3">
    <source>
        <dbReference type="Proteomes" id="UP001141327"/>
    </source>
</evidence>
<feature type="compositionally biased region" description="Low complexity" evidence="1">
    <location>
        <begin position="223"/>
        <end position="236"/>
    </location>
</feature>
<feature type="region of interest" description="Disordered" evidence="1">
    <location>
        <begin position="15"/>
        <end position="39"/>
    </location>
</feature>
<proteinExistence type="predicted"/>
<feature type="compositionally biased region" description="Low complexity" evidence="1">
    <location>
        <begin position="28"/>
        <end position="39"/>
    </location>
</feature>
<evidence type="ECO:0000256" key="1">
    <source>
        <dbReference type="SAM" id="MobiDB-lite"/>
    </source>
</evidence>
<dbReference type="EMBL" id="JAPMOS010000122">
    <property type="protein sequence ID" value="KAJ4455051.1"/>
    <property type="molecule type" value="Genomic_DNA"/>
</dbReference>
<feature type="compositionally biased region" description="Low complexity" evidence="1">
    <location>
        <begin position="71"/>
        <end position="86"/>
    </location>
</feature>
<organism evidence="2 3">
    <name type="scientific">Paratrimastix pyriformis</name>
    <dbReference type="NCBI Taxonomy" id="342808"/>
    <lineage>
        <taxon>Eukaryota</taxon>
        <taxon>Metamonada</taxon>
        <taxon>Preaxostyla</taxon>
        <taxon>Paratrimastigidae</taxon>
        <taxon>Paratrimastix</taxon>
    </lineage>
</organism>
<feature type="region of interest" description="Disordered" evidence="1">
    <location>
        <begin position="626"/>
        <end position="645"/>
    </location>
</feature>
<feature type="compositionally biased region" description="Pro residues" evidence="1">
    <location>
        <begin position="113"/>
        <end position="125"/>
    </location>
</feature>
<evidence type="ECO:0000313" key="2">
    <source>
        <dbReference type="EMBL" id="KAJ4455051.1"/>
    </source>
</evidence>
<feature type="compositionally biased region" description="Acidic residues" evidence="1">
    <location>
        <begin position="166"/>
        <end position="175"/>
    </location>
</feature>